<gene>
    <name evidence="3" type="ORF">BAVI_04804</name>
</gene>
<keyword evidence="1" id="KW-0472">Membrane</keyword>
<feature type="transmembrane region" description="Helical" evidence="1">
    <location>
        <begin position="180"/>
        <end position="202"/>
    </location>
</feature>
<dbReference type="AlphaFoldDB" id="A0AB94ISR0"/>
<evidence type="ECO:0000259" key="2">
    <source>
        <dbReference type="Pfam" id="PF03703"/>
    </source>
</evidence>
<feature type="transmembrane region" description="Helical" evidence="1">
    <location>
        <begin position="12"/>
        <end position="35"/>
    </location>
</feature>
<keyword evidence="1" id="KW-0812">Transmembrane</keyword>
<feature type="domain" description="YdbS-like PH" evidence="2">
    <location>
        <begin position="408"/>
        <end position="485"/>
    </location>
</feature>
<dbReference type="InterPro" id="IPR014529">
    <property type="entry name" value="UCP026631"/>
</dbReference>
<feature type="transmembrane region" description="Helical" evidence="1">
    <location>
        <begin position="387"/>
        <end position="404"/>
    </location>
</feature>
<dbReference type="EMBL" id="ALAN01000033">
    <property type="protein sequence ID" value="ETI69988.1"/>
    <property type="molecule type" value="Genomic_DNA"/>
</dbReference>
<dbReference type="PIRSF" id="PIRSF026631">
    <property type="entry name" value="UCP026631"/>
    <property type="match status" value="1"/>
</dbReference>
<sequence length="497" mass="57808">MIPAKRYHPLLMLFDLWSLLKNNFFIFIILFVIKARPQSPFILYGRILFFIVFGVAFIYFILKWFTHKYELDGRSFHLYKGILIKSERTIPFSKIQNVNRHTSLFHRLFKVTSISFETGMTGEEAAVKFEVISQLESLRMEQHITSEVNDNAMNLSPSEMAVEKVDTTRIIHFKPMKKDILKASFTSLSFLVFIPLLLSFYSKIDDILHVEKETEGIFFYIISSWWIVTTIVVFLIVASVAFGIARTFIKYGKYEISSDRNRIYITKGVIDETAFSIAKEKVQAIEIKQSILKRLLGLAEVKLTSAGSLSFGEETLEINSLYPFLPVQRAYEMVSEILPTYEVTPKMKRLPKKSLWVRLFSPSWIWVIATAVLFYFRPAVFGVGQGWWILSAALLLIIIAIRWLDFIHTKYILNDRFIQHKTGSLTTSLFVSKRDKVIEVKVTRSIFQKWLGLASIETINRAKPIQHNGIEDVPVEFADSFYKWYMGRRNEIEIEIE</sequence>
<feature type="transmembrane region" description="Helical" evidence="1">
    <location>
        <begin position="41"/>
        <end position="62"/>
    </location>
</feature>
<feature type="transmembrane region" description="Helical" evidence="1">
    <location>
        <begin position="217"/>
        <end position="244"/>
    </location>
</feature>
<reference evidence="3 4" key="1">
    <citation type="journal article" date="2014" name="Environ. Microbiol.">
        <title>The nitrate-ammonifying and nosZ-carrying bacterium Bacillus vireti is a potent source and sink for nitric and nitrous oxide under high nitrate conditions.</title>
        <authorList>
            <person name="Mania D."/>
            <person name="Heylen K."/>
            <person name="van Spanning R.J."/>
            <person name="Frostegard A."/>
        </authorList>
    </citation>
    <scope>NUCLEOTIDE SEQUENCE [LARGE SCALE GENOMIC DNA]</scope>
    <source>
        <strain evidence="3 4">LMG 21834</strain>
    </source>
</reference>
<keyword evidence="4" id="KW-1185">Reference proteome</keyword>
<dbReference type="PANTHER" id="PTHR34473">
    <property type="entry name" value="UPF0699 TRANSMEMBRANE PROTEIN YDBS"/>
    <property type="match status" value="1"/>
</dbReference>
<proteinExistence type="predicted"/>
<protein>
    <submittedName>
        <fullName evidence="3">Membrane protein</fullName>
    </submittedName>
</protein>
<evidence type="ECO:0000256" key="1">
    <source>
        <dbReference type="SAM" id="Phobius"/>
    </source>
</evidence>
<accession>A0AB94ISR0</accession>
<evidence type="ECO:0000313" key="3">
    <source>
        <dbReference type="EMBL" id="ETI69988.1"/>
    </source>
</evidence>
<organism evidence="3 4">
    <name type="scientific">Neobacillus vireti LMG 21834</name>
    <dbReference type="NCBI Taxonomy" id="1131730"/>
    <lineage>
        <taxon>Bacteria</taxon>
        <taxon>Bacillati</taxon>
        <taxon>Bacillota</taxon>
        <taxon>Bacilli</taxon>
        <taxon>Bacillales</taxon>
        <taxon>Bacillaceae</taxon>
        <taxon>Neobacillus</taxon>
    </lineage>
</organism>
<dbReference type="Pfam" id="PF03703">
    <property type="entry name" value="bPH_2"/>
    <property type="match status" value="3"/>
</dbReference>
<feature type="transmembrane region" description="Helical" evidence="1">
    <location>
        <begin position="355"/>
        <end position="375"/>
    </location>
</feature>
<keyword evidence="1" id="KW-1133">Transmembrane helix</keyword>
<dbReference type="RefSeq" id="WP_024027177.1">
    <property type="nucleotide sequence ID" value="NZ_ALAN01000033.1"/>
</dbReference>
<dbReference type="Proteomes" id="UP000018877">
    <property type="component" value="Unassembled WGS sequence"/>
</dbReference>
<comment type="caution">
    <text evidence="3">The sequence shown here is derived from an EMBL/GenBank/DDBJ whole genome shotgun (WGS) entry which is preliminary data.</text>
</comment>
<dbReference type="PANTHER" id="PTHR34473:SF2">
    <property type="entry name" value="UPF0699 TRANSMEMBRANE PROTEIN YDBT"/>
    <property type="match status" value="1"/>
</dbReference>
<evidence type="ECO:0000313" key="4">
    <source>
        <dbReference type="Proteomes" id="UP000018877"/>
    </source>
</evidence>
<name>A0AB94ISR0_9BACI</name>
<feature type="domain" description="YdbS-like PH" evidence="2">
    <location>
        <begin position="254"/>
        <end position="332"/>
    </location>
</feature>
<feature type="domain" description="YdbS-like PH" evidence="2">
    <location>
        <begin position="64"/>
        <end position="133"/>
    </location>
</feature>
<dbReference type="InterPro" id="IPR005182">
    <property type="entry name" value="YdbS-like_PH"/>
</dbReference>